<evidence type="ECO:0000313" key="2">
    <source>
        <dbReference type="Proteomes" id="UP000006882"/>
    </source>
</evidence>
<reference evidence="1 2" key="1">
    <citation type="journal article" date="2013" name="Nat. Genet.">
        <title>The high-quality draft genome of peach (Prunus persica) identifies unique patterns of genetic diversity, domestication and genome evolution.</title>
        <authorList>
            <consortium name="International Peach Genome Initiative"/>
            <person name="Verde I."/>
            <person name="Abbott A.G."/>
            <person name="Scalabrin S."/>
            <person name="Jung S."/>
            <person name="Shu S."/>
            <person name="Marroni F."/>
            <person name="Zhebentyayeva T."/>
            <person name="Dettori M.T."/>
            <person name="Grimwood J."/>
            <person name="Cattonaro F."/>
            <person name="Zuccolo A."/>
            <person name="Rossini L."/>
            <person name="Jenkins J."/>
            <person name="Vendramin E."/>
            <person name="Meisel L.A."/>
            <person name="Decroocq V."/>
            <person name="Sosinski B."/>
            <person name="Prochnik S."/>
            <person name="Mitros T."/>
            <person name="Policriti A."/>
            <person name="Cipriani G."/>
            <person name="Dondini L."/>
            <person name="Ficklin S."/>
            <person name="Goodstein D.M."/>
            <person name="Xuan P."/>
            <person name="Del Fabbro C."/>
            <person name="Aramini V."/>
            <person name="Copetti D."/>
            <person name="Gonzalez S."/>
            <person name="Horner D.S."/>
            <person name="Falchi R."/>
            <person name="Lucas S."/>
            <person name="Mica E."/>
            <person name="Maldonado J."/>
            <person name="Lazzari B."/>
            <person name="Bielenberg D."/>
            <person name="Pirona R."/>
            <person name="Miculan M."/>
            <person name="Barakat A."/>
            <person name="Testolin R."/>
            <person name="Stella A."/>
            <person name="Tartarini S."/>
            <person name="Tonutti P."/>
            <person name="Arus P."/>
            <person name="Orellana A."/>
            <person name="Wells C."/>
            <person name="Main D."/>
            <person name="Vizzotto G."/>
            <person name="Silva H."/>
            <person name="Salamini F."/>
            <person name="Schmutz J."/>
            <person name="Morgante M."/>
            <person name="Rokhsar D.S."/>
        </authorList>
    </citation>
    <scope>NUCLEOTIDE SEQUENCE [LARGE SCALE GENOMIC DNA]</scope>
    <source>
        <strain evidence="2">cv. Nemared</strain>
    </source>
</reference>
<sequence length="66" mass="7478">MKREPVRISSVQLFELILTFWSTRFLESGLIQLIDSSFQCPPLFATVYIEILSQSLGDYGLGPDPI</sequence>
<dbReference type="AlphaFoldDB" id="A0A251N0J2"/>
<accession>A0A251N0J2</accession>
<gene>
    <name evidence="1" type="ORF">PRUPE_8G135200</name>
</gene>
<name>A0A251N0J2_PRUPE</name>
<organism evidence="1 2">
    <name type="scientific">Prunus persica</name>
    <name type="common">Peach</name>
    <name type="synonym">Amygdalus persica</name>
    <dbReference type="NCBI Taxonomy" id="3760"/>
    <lineage>
        <taxon>Eukaryota</taxon>
        <taxon>Viridiplantae</taxon>
        <taxon>Streptophyta</taxon>
        <taxon>Embryophyta</taxon>
        <taxon>Tracheophyta</taxon>
        <taxon>Spermatophyta</taxon>
        <taxon>Magnoliopsida</taxon>
        <taxon>eudicotyledons</taxon>
        <taxon>Gunneridae</taxon>
        <taxon>Pentapetalae</taxon>
        <taxon>rosids</taxon>
        <taxon>fabids</taxon>
        <taxon>Rosales</taxon>
        <taxon>Rosaceae</taxon>
        <taxon>Amygdaloideae</taxon>
        <taxon>Amygdaleae</taxon>
        <taxon>Prunus</taxon>
    </lineage>
</organism>
<dbReference type="EMBL" id="CM007658">
    <property type="protein sequence ID" value="ONH91754.1"/>
    <property type="molecule type" value="Genomic_DNA"/>
</dbReference>
<evidence type="ECO:0000313" key="1">
    <source>
        <dbReference type="EMBL" id="ONH91754.1"/>
    </source>
</evidence>
<proteinExistence type="predicted"/>
<dbReference type="Gramene" id="ONH91754">
    <property type="protein sequence ID" value="ONH91754"/>
    <property type="gene ID" value="PRUPE_8G135200"/>
</dbReference>
<protein>
    <submittedName>
        <fullName evidence="1">Uncharacterized protein</fullName>
    </submittedName>
</protein>
<keyword evidence="2" id="KW-1185">Reference proteome</keyword>
<dbReference type="Proteomes" id="UP000006882">
    <property type="component" value="Chromosome G8"/>
</dbReference>